<protein>
    <submittedName>
        <fullName evidence="2">DUF397 domain-containing protein</fullName>
    </submittedName>
</protein>
<evidence type="ECO:0000259" key="1">
    <source>
        <dbReference type="Pfam" id="PF04149"/>
    </source>
</evidence>
<dbReference type="InterPro" id="IPR007278">
    <property type="entry name" value="DUF397"/>
</dbReference>
<accession>A0A9Q3ZDA8</accession>
<evidence type="ECO:0000313" key="3">
    <source>
        <dbReference type="Proteomes" id="UP001108029"/>
    </source>
</evidence>
<gene>
    <name evidence="2" type="ORF">LJ657_32085</name>
</gene>
<dbReference type="RefSeq" id="WP_232652405.1">
    <property type="nucleotide sequence ID" value="NZ_JAJSBI010000020.1"/>
</dbReference>
<reference evidence="2" key="1">
    <citation type="submission" date="2021-12" db="EMBL/GenBank/DDBJ databases">
        <authorList>
            <person name="Lee J.-H."/>
            <person name="Kim S.-B."/>
        </authorList>
    </citation>
    <scope>NUCLEOTIDE SEQUENCE</scope>
    <source>
        <strain evidence="2">NR30</strain>
    </source>
</reference>
<dbReference type="Pfam" id="PF04149">
    <property type="entry name" value="DUF397"/>
    <property type="match status" value="1"/>
</dbReference>
<evidence type="ECO:0000313" key="2">
    <source>
        <dbReference type="EMBL" id="MCD9878175.1"/>
    </source>
</evidence>
<proteinExistence type="predicted"/>
<comment type="caution">
    <text evidence="2">The sequence shown here is derived from an EMBL/GenBank/DDBJ whole genome shotgun (WGS) entry which is preliminary data.</text>
</comment>
<dbReference type="Proteomes" id="UP001108029">
    <property type="component" value="Unassembled WGS sequence"/>
</dbReference>
<organism evidence="2 3">
    <name type="scientific">Streptomyces guryensis</name>
    <dbReference type="NCBI Taxonomy" id="2886947"/>
    <lineage>
        <taxon>Bacteria</taxon>
        <taxon>Bacillati</taxon>
        <taxon>Actinomycetota</taxon>
        <taxon>Actinomycetes</taxon>
        <taxon>Kitasatosporales</taxon>
        <taxon>Streptomycetaceae</taxon>
        <taxon>Streptomyces</taxon>
    </lineage>
</organism>
<keyword evidence="3" id="KW-1185">Reference proteome</keyword>
<feature type="domain" description="DUF397" evidence="1">
    <location>
        <begin position="18"/>
        <end position="70"/>
    </location>
</feature>
<dbReference type="AlphaFoldDB" id="A0A9Q3ZDA8"/>
<name>A0A9Q3ZDA8_9ACTN</name>
<dbReference type="EMBL" id="JAJSBI010000020">
    <property type="protein sequence ID" value="MCD9878175.1"/>
    <property type="molecule type" value="Genomic_DNA"/>
</dbReference>
<sequence>MTNTSHRAEVRASELTDAWFKSSYSSGGEQCFEVADLRRTAYASIAVRDSKAPDGPALLFGPEQFATFAEFAARFEV</sequence>